<feature type="region of interest" description="Disordered" evidence="8">
    <location>
        <begin position="882"/>
        <end position="902"/>
    </location>
</feature>
<feature type="transmembrane region" description="Helical" evidence="9">
    <location>
        <begin position="461"/>
        <end position="482"/>
    </location>
</feature>
<dbReference type="PROSITE" id="PS51380">
    <property type="entry name" value="EXS"/>
    <property type="match status" value="1"/>
</dbReference>
<feature type="compositionally biased region" description="Polar residues" evidence="8">
    <location>
        <begin position="966"/>
        <end position="976"/>
    </location>
</feature>
<evidence type="ECO:0000256" key="7">
    <source>
        <dbReference type="ARBA" id="ARBA00024041"/>
    </source>
</evidence>
<dbReference type="Gene3D" id="1.20.1740.10">
    <property type="entry name" value="Amino acid/polyamine transporter I"/>
    <property type="match status" value="1"/>
</dbReference>
<feature type="transmembrane region" description="Helical" evidence="9">
    <location>
        <begin position="502"/>
        <end position="523"/>
    </location>
</feature>
<evidence type="ECO:0000256" key="1">
    <source>
        <dbReference type="ARBA" id="ARBA00004651"/>
    </source>
</evidence>
<feature type="compositionally biased region" description="Low complexity" evidence="8">
    <location>
        <begin position="885"/>
        <end position="902"/>
    </location>
</feature>
<name>A0ABD3QYL7_9STRA</name>
<dbReference type="EMBL" id="JABMIG020000003">
    <property type="protein sequence ID" value="KAL3805313.1"/>
    <property type="molecule type" value="Genomic_DNA"/>
</dbReference>
<feature type="transmembrane region" description="Helical" evidence="9">
    <location>
        <begin position="559"/>
        <end position="578"/>
    </location>
</feature>
<feature type="transmembrane region" description="Helical" evidence="9">
    <location>
        <begin position="1239"/>
        <end position="1254"/>
    </location>
</feature>
<evidence type="ECO:0000313" key="12">
    <source>
        <dbReference type="Proteomes" id="UP001516023"/>
    </source>
</evidence>
<dbReference type="Pfam" id="PF03124">
    <property type="entry name" value="EXS"/>
    <property type="match status" value="1"/>
</dbReference>
<feature type="transmembrane region" description="Helical" evidence="9">
    <location>
        <begin position="363"/>
        <end position="387"/>
    </location>
</feature>
<feature type="transmembrane region" description="Helical" evidence="9">
    <location>
        <begin position="245"/>
        <end position="264"/>
    </location>
</feature>
<dbReference type="GO" id="GO:0015203">
    <property type="term" value="F:polyamine transmembrane transporter activity"/>
    <property type="evidence" value="ECO:0007669"/>
    <property type="project" value="UniProtKB-ARBA"/>
</dbReference>
<evidence type="ECO:0000256" key="2">
    <source>
        <dbReference type="ARBA" id="ARBA00022448"/>
    </source>
</evidence>
<organism evidence="11 12">
    <name type="scientific">Cyclotella cryptica</name>
    <dbReference type="NCBI Taxonomy" id="29204"/>
    <lineage>
        <taxon>Eukaryota</taxon>
        <taxon>Sar</taxon>
        <taxon>Stramenopiles</taxon>
        <taxon>Ochrophyta</taxon>
        <taxon>Bacillariophyta</taxon>
        <taxon>Coscinodiscophyceae</taxon>
        <taxon>Thalassiosirophycidae</taxon>
        <taxon>Stephanodiscales</taxon>
        <taxon>Stephanodiscaceae</taxon>
        <taxon>Cyclotella</taxon>
    </lineage>
</organism>
<evidence type="ECO:0000256" key="6">
    <source>
        <dbReference type="ARBA" id="ARBA00023136"/>
    </source>
</evidence>
<keyword evidence="2" id="KW-0813">Transport</keyword>
<feature type="region of interest" description="Disordered" evidence="8">
    <location>
        <begin position="935"/>
        <end position="981"/>
    </location>
</feature>
<dbReference type="Proteomes" id="UP001516023">
    <property type="component" value="Unassembled WGS sequence"/>
</dbReference>
<dbReference type="InterPro" id="IPR004342">
    <property type="entry name" value="EXS_C"/>
</dbReference>
<comment type="similarity">
    <text evidence="7">Belongs to the amino acid-polyamine-organocation (APC) superfamily. Polyamine:cation symporter (PHS) (TC 2.A.3.12) family.</text>
</comment>
<feature type="domain" description="EXS" evidence="10">
    <location>
        <begin position="1198"/>
        <end position="1467"/>
    </location>
</feature>
<feature type="region of interest" description="Disordered" evidence="8">
    <location>
        <begin position="682"/>
        <end position="702"/>
    </location>
</feature>
<feature type="transmembrane region" description="Helical" evidence="9">
    <location>
        <begin position="1201"/>
        <end position="1219"/>
    </location>
</feature>
<feature type="transmembrane region" description="Helical" evidence="9">
    <location>
        <begin position="584"/>
        <end position="603"/>
    </location>
</feature>
<evidence type="ECO:0000256" key="3">
    <source>
        <dbReference type="ARBA" id="ARBA00022475"/>
    </source>
</evidence>
<feature type="compositionally biased region" description="Polar residues" evidence="8">
    <location>
        <begin position="691"/>
        <end position="702"/>
    </location>
</feature>
<accession>A0ABD3QYL7</accession>
<dbReference type="Pfam" id="PF13520">
    <property type="entry name" value="AA_permease_2"/>
    <property type="match status" value="1"/>
</dbReference>
<dbReference type="InterPro" id="IPR044566">
    <property type="entry name" value="RMV1-like"/>
</dbReference>
<feature type="compositionally biased region" description="Basic and acidic residues" evidence="8">
    <location>
        <begin position="1011"/>
        <end position="1025"/>
    </location>
</feature>
<dbReference type="GO" id="GO:0005886">
    <property type="term" value="C:plasma membrane"/>
    <property type="evidence" value="ECO:0007669"/>
    <property type="project" value="UniProtKB-SubCell"/>
</dbReference>
<feature type="transmembrane region" description="Helical" evidence="9">
    <location>
        <begin position="1415"/>
        <end position="1434"/>
    </location>
</feature>
<keyword evidence="4 9" id="KW-0812">Transmembrane</keyword>
<proteinExistence type="inferred from homology"/>
<keyword evidence="12" id="KW-1185">Reference proteome</keyword>
<feature type="transmembrane region" description="Helical" evidence="9">
    <location>
        <begin position="339"/>
        <end position="357"/>
    </location>
</feature>
<keyword evidence="5 9" id="KW-1133">Transmembrane helix</keyword>
<feature type="region of interest" description="Disordered" evidence="8">
    <location>
        <begin position="1"/>
        <end position="28"/>
    </location>
</feature>
<feature type="transmembrane region" description="Helical" evidence="9">
    <location>
        <begin position="1373"/>
        <end position="1395"/>
    </location>
</feature>
<evidence type="ECO:0000256" key="5">
    <source>
        <dbReference type="ARBA" id="ARBA00022989"/>
    </source>
</evidence>
<protein>
    <recommendedName>
        <fullName evidence="10">EXS domain-containing protein</fullName>
    </recommendedName>
</protein>
<dbReference type="PANTHER" id="PTHR45826:SF2">
    <property type="entry name" value="AMINO ACID TRANSPORTER"/>
    <property type="match status" value="1"/>
</dbReference>
<feature type="compositionally biased region" description="Basic and acidic residues" evidence="8">
    <location>
        <begin position="11"/>
        <end position="23"/>
    </location>
</feature>
<reference evidence="11 12" key="1">
    <citation type="journal article" date="2020" name="G3 (Bethesda)">
        <title>Improved Reference Genome for Cyclotella cryptica CCMP332, a Model for Cell Wall Morphogenesis, Salinity Adaptation, and Lipid Production in Diatoms (Bacillariophyta).</title>
        <authorList>
            <person name="Roberts W.R."/>
            <person name="Downey K.M."/>
            <person name="Ruck E.C."/>
            <person name="Traller J.C."/>
            <person name="Alverson A.J."/>
        </authorList>
    </citation>
    <scope>NUCLEOTIDE SEQUENCE [LARGE SCALE GENOMIC DNA]</scope>
    <source>
        <strain evidence="11 12">CCMP332</strain>
    </source>
</reference>
<keyword evidence="6 9" id="KW-0472">Membrane</keyword>
<feature type="transmembrane region" description="Helical" evidence="9">
    <location>
        <begin position="1514"/>
        <end position="1535"/>
    </location>
</feature>
<gene>
    <name evidence="11" type="ORF">HJC23_009020</name>
</gene>
<feature type="transmembrane region" description="Helical" evidence="9">
    <location>
        <begin position="1261"/>
        <end position="1278"/>
    </location>
</feature>
<evidence type="ECO:0000313" key="11">
    <source>
        <dbReference type="EMBL" id="KAL3805313.1"/>
    </source>
</evidence>
<dbReference type="PANTHER" id="PTHR45826">
    <property type="entry name" value="POLYAMINE TRANSPORTER PUT1"/>
    <property type="match status" value="1"/>
</dbReference>
<dbReference type="InterPro" id="IPR002293">
    <property type="entry name" value="AA/rel_permease1"/>
</dbReference>
<sequence>MSNYNTFQESIFRKSRSDQDEPHPPPLLYASPVVSSALITAFGRPTLIEYDAPSSAITPEFTPIRDQTKHVRTHSLPATTAAEEDTHHHRLPAPRTALSRSSQAALSDSEHISAYTYRVRTFDQDDRHHLVMCQNPDGTYSHANADGEPLPPHDLHDDDIVLSSSAAGLKDGVRGSVTLDTLTTLRETLTNYDDLPAHVHPTVPVEISNPHYTQTAPALKLWPLAVLVFYNVSGGPFGIEPSIRAAGNFYAILGFVVFPFVWAVPEALVTAELGAAFQDPSAGVAWVEEAFGENMGGLCGYLGWVSGATDNAIYPTLFLEYVTSVVGWDKDDFGGWKRFLLIAAITVVLSLLNYKGLEIVGNASLIVCVIAMSPFVLMTIIGAPQVVPSRWFQMPEQPDDGSELFDDSFQTSAGPLPLLSMAGIIWRPYLNNLFWNLNSFDGAASFAGETTCVRTTYPKGIFVGLILCIICYLVPLLVALGATDYQQSEWVDGHLGAVAVDIGGSWLGAWTIFAAGISNLALFEAEMSADSFQLMGMAERGYLPKIFQKRSRYGTPTNGIILGTLVIIVFGCADFGQLLELLNANYAIALLLEYAAFVKLRLYHKDLQRPYRIPIPDWAAVLLALPPTVGILAIFLISNWYVYLFSIGAVLFSLGLHKLGAASKQRGWFSYETKAGPVPYDLSPTDDRSTVDGTESNASTVANSNENEWDYKNEELAVIQEENKITERDSSKMLMPIIAAVGSFVVSERILKPKATALLVLICLALYDLFIAPPKPIALHDMVANHTDASETQHDAHEEFAEYEAAYAQQEDDLATSMRCYRGPGLIAVALFCSAYSLRIWRRNGVACDELIFLPGTPHEFRCTSGNDVKHGSKGDVAAGSIELSSAGGRRPGSGVRRSAASGVQKSASGSLFAGTRFAEGDAAAGAANPSGIFHLPTLESMDDETDNNEQQRERSPLMVSHSWDGEQNVSTTNSKSPRESPIISFALKGLDMLVVSEQLDRLRPPLHSQDSPRDRLPSGELVPPRDNEVYDAEYAPSGPSVLGAALDLSLPVLFNFHMFCVLMKDHYKREAEDQMGGESASDASIDAKIDVKEDESFFTPPQLPPTVLPLIFLSSALVRSQIPRKQRQRFFKTLLQGTALTLFKPVRFRDAFVGDCITSLVRPIVDVVFAFTYYCAAIYGFVSRTYGLKETQAIVSNSKFMHGLVLPLFAILPLWYRFLQTLRQAYDTGKRWPYLGNAFKYFTAGLVVLYGMTHSTGQRGTWWVVSFVCATLYQIIWDSCMDWELLVIVPSNASEQNESPTRSSWFSNVRCPSVISSWSPRLFPSRLLGLLVACRKIVCLPVANLCERGRGALSRMSRIRLRSQRMYGDDMFYWRALFVNAALRFCWMMGFIPAYRISISDGSVQETFSQTNSWTFVILATLEIIRCCIWGIIKVELETIKLSNGSDKDLTMAPTADEYLREGMWNVWSTKKPEDTIERSTSTSGVLTETEPIAGAQTHRWLCMTVSSGFLKWAYLLELSLWPLAFLGLGYYIVFTDFD</sequence>
<feature type="transmembrane region" description="Helical" evidence="9">
    <location>
        <begin position="1328"/>
        <end position="1347"/>
    </location>
</feature>
<feature type="region of interest" description="Disordered" evidence="8">
    <location>
        <begin position="78"/>
        <end position="103"/>
    </location>
</feature>
<evidence type="ECO:0000256" key="9">
    <source>
        <dbReference type="SAM" id="Phobius"/>
    </source>
</evidence>
<comment type="caution">
    <text evidence="11">The sequence shown here is derived from an EMBL/GenBank/DDBJ whole genome shotgun (WGS) entry which is preliminary data.</text>
</comment>
<keyword evidence="3" id="KW-1003">Cell membrane</keyword>
<feature type="transmembrane region" description="Helical" evidence="9">
    <location>
        <begin position="1168"/>
        <end position="1189"/>
    </location>
</feature>
<feature type="transmembrane region" description="Helical" evidence="9">
    <location>
        <begin position="615"/>
        <end position="634"/>
    </location>
</feature>
<evidence type="ECO:0000256" key="4">
    <source>
        <dbReference type="ARBA" id="ARBA00022692"/>
    </source>
</evidence>
<evidence type="ECO:0000256" key="8">
    <source>
        <dbReference type="SAM" id="MobiDB-lite"/>
    </source>
</evidence>
<comment type="subcellular location">
    <subcellularLocation>
        <location evidence="1">Cell membrane</location>
        <topology evidence="1">Multi-pass membrane protein</topology>
    </subcellularLocation>
</comment>
<feature type="region of interest" description="Disordered" evidence="8">
    <location>
        <begin position="1004"/>
        <end position="1025"/>
    </location>
</feature>
<evidence type="ECO:0000259" key="10">
    <source>
        <dbReference type="PROSITE" id="PS51380"/>
    </source>
</evidence>